<dbReference type="EMBL" id="BMHB01000001">
    <property type="protein sequence ID" value="GGI10492.1"/>
    <property type="molecule type" value="Genomic_DNA"/>
</dbReference>
<comment type="subcellular location">
    <subcellularLocation>
        <location evidence="1">Cell membrane</location>
        <topology evidence="1">Multi-pass membrane protein</topology>
    </subcellularLocation>
</comment>
<proteinExistence type="inferred from homology"/>
<comment type="similarity">
    <text evidence="2">Belongs to the MreD family.</text>
</comment>
<keyword evidence="7 8" id="KW-0472">Membrane</keyword>
<evidence type="ECO:0000313" key="10">
    <source>
        <dbReference type="Proteomes" id="UP000626244"/>
    </source>
</evidence>
<keyword evidence="3" id="KW-1003">Cell membrane</keyword>
<evidence type="ECO:0000256" key="4">
    <source>
        <dbReference type="ARBA" id="ARBA00022692"/>
    </source>
</evidence>
<keyword evidence="4 8" id="KW-0812">Transmembrane</keyword>
<evidence type="ECO:0000256" key="5">
    <source>
        <dbReference type="ARBA" id="ARBA00022960"/>
    </source>
</evidence>
<keyword evidence="10" id="KW-1185">Reference proteome</keyword>
<evidence type="ECO:0000256" key="6">
    <source>
        <dbReference type="ARBA" id="ARBA00022989"/>
    </source>
</evidence>
<sequence>MSKYVLPLLLSLLFILENIYVSNVSPTLLGEKGIIVPHFLFFGLLFMTLYYNPKKALVYGVIFGVIYDIAYTEIIGIYLAAFPLFIFLISQAMKILYANLFIRSILVLIWTIALEYLVYGLNILFGYTNMLNSYFINHRLFPTLLLNALFILIFAFPLSSLLRTISENNEEK</sequence>
<evidence type="ECO:0000256" key="7">
    <source>
        <dbReference type="ARBA" id="ARBA00023136"/>
    </source>
</evidence>
<keyword evidence="6 8" id="KW-1133">Transmembrane helix</keyword>
<feature type="transmembrane region" description="Helical" evidence="8">
    <location>
        <begin position="95"/>
        <end position="119"/>
    </location>
</feature>
<dbReference type="InterPro" id="IPR007227">
    <property type="entry name" value="Cell_shape_determining_MreD"/>
</dbReference>
<gene>
    <name evidence="9" type="primary">mreD</name>
    <name evidence="9" type="ORF">GCM10007380_03070</name>
</gene>
<dbReference type="GO" id="GO:0005886">
    <property type="term" value="C:plasma membrane"/>
    <property type="evidence" value="ECO:0007669"/>
    <property type="project" value="UniProtKB-SubCell"/>
</dbReference>
<dbReference type="AlphaFoldDB" id="A0A8J3AJ52"/>
<protein>
    <submittedName>
        <fullName evidence="9">Rod shape-determining protein MreD</fullName>
    </submittedName>
</protein>
<dbReference type="GO" id="GO:0008360">
    <property type="term" value="P:regulation of cell shape"/>
    <property type="evidence" value="ECO:0007669"/>
    <property type="project" value="UniProtKB-KW"/>
</dbReference>
<feature type="transmembrane region" description="Helical" evidence="8">
    <location>
        <begin position="58"/>
        <end position="89"/>
    </location>
</feature>
<evidence type="ECO:0000313" key="9">
    <source>
        <dbReference type="EMBL" id="GGI10492.1"/>
    </source>
</evidence>
<keyword evidence="5" id="KW-0133">Cell shape</keyword>
<evidence type="ECO:0000256" key="1">
    <source>
        <dbReference type="ARBA" id="ARBA00004651"/>
    </source>
</evidence>
<dbReference type="OrthoDB" id="1653857at2"/>
<reference evidence="10" key="1">
    <citation type="journal article" date="2019" name="Int. J. Syst. Evol. Microbiol.">
        <title>The Global Catalogue of Microorganisms (GCM) 10K type strain sequencing project: providing services to taxonomists for standard genome sequencing and annotation.</title>
        <authorList>
            <consortium name="The Broad Institute Genomics Platform"/>
            <consortium name="The Broad Institute Genome Sequencing Center for Infectious Disease"/>
            <person name="Wu L."/>
            <person name="Ma J."/>
        </authorList>
    </citation>
    <scope>NUCLEOTIDE SEQUENCE [LARGE SCALE GENOMIC DNA]</scope>
    <source>
        <strain evidence="10">CGMCC 1.14993</strain>
    </source>
</reference>
<accession>A0A8J3AJ52</accession>
<organism evidence="9 10">
    <name type="scientific">Gottfriedia solisilvae</name>
    <dbReference type="NCBI Taxonomy" id="1516104"/>
    <lineage>
        <taxon>Bacteria</taxon>
        <taxon>Bacillati</taxon>
        <taxon>Bacillota</taxon>
        <taxon>Bacilli</taxon>
        <taxon>Bacillales</taxon>
        <taxon>Bacillaceae</taxon>
        <taxon>Gottfriedia</taxon>
    </lineage>
</organism>
<feature type="transmembrane region" description="Helical" evidence="8">
    <location>
        <begin position="34"/>
        <end position="51"/>
    </location>
</feature>
<comment type="caution">
    <text evidence="9">The sequence shown here is derived from an EMBL/GenBank/DDBJ whole genome shotgun (WGS) entry which is preliminary data.</text>
</comment>
<dbReference type="Pfam" id="PF04093">
    <property type="entry name" value="MreD"/>
    <property type="match status" value="1"/>
</dbReference>
<dbReference type="RefSeq" id="WP_088004138.1">
    <property type="nucleotide sequence ID" value="NZ_BMHB01000001.1"/>
</dbReference>
<dbReference type="NCBIfam" id="TIGR03426">
    <property type="entry name" value="shape_MreD"/>
    <property type="match status" value="1"/>
</dbReference>
<evidence type="ECO:0000256" key="8">
    <source>
        <dbReference type="SAM" id="Phobius"/>
    </source>
</evidence>
<feature type="transmembrane region" description="Helical" evidence="8">
    <location>
        <begin position="140"/>
        <end position="162"/>
    </location>
</feature>
<name>A0A8J3AJ52_9BACI</name>
<evidence type="ECO:0000256" key="3">
    <source>
        <dbReference type="ARBA" id="ARBA00022475"/>
    </source>
</evidence>
<dbReference type="Proteomes" id="UP000626244">
    <property type="component" value="Unassembled WGS sequence"/>
</dbReference>
<evidence type="ECO:0000256" key="2">
    <source>
        <dbReference type="ARBA" id="ARBA00007776"/>
    </source>
</evidence>